<dbReference type="Proteomes" id="UP000325529">
    <property type="component" value="Chromosome"/>
</dbReference>
<sequence length="155" mass="16707">MPGEAGIAQLCAHVSAERGRPVVTAPMDLEAPSPCGMWIAWQDIDVIVYASDTSPAHQDHIIVHELAHILCGHRAVDEPPDQGAVGTLFPDLDPALVRDALYRTAYTDPQEREAEMFASLFLKRAAASAPPEPVREVPCADAEIIARIEATLGPH</sequence>
<reference evidence="1 2" key="1">
    <citation type="submission" date="2017-09" db="EMBL/GenBank/DDBJ databases">
        <authorList>
            <person name="Lee N."/>
            <person name="Cho B.-K."/>
        </authorList>
    </citation>
    <scope>NUCLEOTIDE SEQUENCE [LARGE SCALE GENOMIC DNA]</scope>
    <source>
        <strain evidence="1 2">ATCC 12853</strain>
    </source>
</reference>
<evidence type="ECO:0000313" key="2">
    <source>
        <dbReference type="Proteomes" id="UP000325529"/>
    </source>
</evidence>
<dbReference type="KEGG" id="ska:CP970_02720"/>
<name>A0A5J6G856_STRKN</name>
<dbReference type="OrthoDB" id="4144896at2"/>
<dbReference type="EMBL" id="CP023699">
    <property type="protein sequence ID" value="QEU89961.1"/>
    <property type="molecule type" value="Genomic_DNA"/>
</dbReference>
<organism evidence="1 2">
    <name type="scientific">Streptomyces kanamyceticus</name>
    <dbReference type="NCBI Taxonomy" id="1967"/>
    <lineage>
        <taxon>Bacteria</taxon>
        <taxon>Bacillati</taxon>
        <taxon>Actinomycetota</taxon>
        <taxon>Actinomycetes</taxon>
        <taxon>Kitasatosporales</taxon>
        <taxon>Streptomycetaceae</taxon>
        <taxon>Streptomyces</taxon>
    </lineage>
</organism>
<evidence type="ECO:0000313" key="1">
    <source>
        <dbReference type="EMBL" id="QEU89961.1"/>
    </source>
</evidence>
<keyword evidence="2" id="KW-1185">Reference proteome</keyword>
<accession>A0A5J6G856</accession>
<protein>
    <submittedName>
        <fullName evidence="1">ImmA/IrrE family metallo-endopeptidase</fullName>
    </submittedName>
</protein>
<dbReference type="Gene3D" id="1.10.10.2910">
    <property type="match status" value="1"/>
</dbReference>
<dbReference type="AlphaFoldDB" id="A0A5J6G856"/>
<proteinExistence type="predicted"/>
<dbReference type="RefSeq" id="WP_055554159.1">
    <property type="nucleotide sequence ID" value="NZ_CP023699.1"/>
</dbReference>
<gene>
    <name evidence="1" type="ORF">CP970_02720</name>
</gene>